<organism evidence="2">
    <name type="scientific">Gaeumannomyces tritici (strain R3-111a-1)</name>
    <name type="common">Wheat and barley take-all root rot fungus</name>
    <name type="synonym">Gaeumannomyces graminis var. tritici</name>
    <dbReference type="NCBI Taxonomy" id="644352"/>
    <lineage>
        <taxon>Eukaryota</taxon>
        <taxon>Fungi</taxon>
        <taxon>Dikarya</taxon>
        <taxon>Ascomycota</taxon>
        <taxon>Pezizomycotina</taxon>
        <taxon>Sordariomycetes</taxon>
        <taxon>Sordariomycetidae</taxon>
        <taxon>Magnaporthales</taxon>
        <taxon>Magnaporthaceae</taxon>
        <taxon>Gaeumannomyces</taxon>
    </lineage>
</organism>
<accession>J3PA05</accession>
<protein>
    <submittedName>
        <fullName evidence="2 3">Uncharacterized protein</fullName>
    </submittedName>
</protein>
<evidence type="ECO:0000256" key="1">
    <source>
        <dbReference type="SAM" id="MobiDB-lite"/>
    </source>
</evidence>
<dbReference type="GeneID" id="20350787"/>
<feature type="region of interest" description="Disordered" evidence="1">
    <location>
        <begin position="24"/>
        <end position="48"/>
    </location>
</feature>
<reference evidence="3" key="4">
    <citation type="journal article" date="2015" name="G3 (Bethesda)">
        <title>Genome sequences of three phytopathogenic species of the Magnaporthaceae family of fungi.</title>
        <authorList>
            <person name="Okagaki L.H."/>
            <person name="Nunes C.C."/>
            <person name="Sailsbery J."/>
            <person name="Clay B."/>
            <person name="Brown D."/>
            <person name="John T."/>
            <person name="Oh Y."/>
            <person name="Young N."/>
            <person name="Fitzgerald M."/>
            <person name="Haas B.J."/>
            <person name="Zeng Q."/>
            <person name="Young S."/>
            <person name="Adiconis X."/>
            <person name="Fan L."/>
            <person name="Levin J.Z."/>
            <person name="Mitchell T.K."/>
            <person name="Okubara P.A."/>
            <person name="Farman M.L."/>
            <person name="Kohn L.M."/>
            <person name="Birren B."/>
            <person name="Ma L.-J."/>
            <person name="Dean R.A."/>
        </authorList>
    </citation>
    <scope>NUCLEOTIDE SEQUENCE</scope>
    <source>
        <strain evidence="3">R3-111a-1</strain>
    </source>
</reference>
<evidence type="ECO:0000313" key="2">
    <source>
        <dbReference type="EMBL" id="EJT73491.1"/>
    </source>
</evidence>
<reference evidence="2" key="3">
    <citation type="submission" date="2010-09" db="EMBL/GenBank/DDBJ databases">
        <title>Annotation of Gaeumannomyces graminis var. tritici R3-111a-1.</title>
        <authorList>
            <consortium name="The Broad Institute Genome Sequencing Platform"/>
            <person name="Ma L.-J."/>
            <person name="Dead R."/>
            <person name="Young S.K."/>
            <person name="Zeng Q."/>
            <person name="Gargeya S."/>
            <person name="Fitzgerald M."/>
            <person name="Haas B."/>
            <person name="Abouelleil A."/>
            <person name="Alvarado L."/>
            <person name="Arachchi H.M."/>
            <person name="Berlin A."/>
            <person name="Brown A."/>
            <person name="Chapman S.B."/>
            <person name="Chen Z."/>
            <person name="Dunbar C."/>
            <person name="Freedman E."/>
            <person name="Gearin G."/>
            <person name="Gellesch M."/>
            <person name="Goldberg J."/>
            <person name="Griggs A."/>
            <person name="Gujja S."/>
            <person name="Heiman D."/>
            <person name="Howarth C."/>
            <person name="Larson L."/>
            <person name="Lui A."/>
            <person name="MacDonald P.J.P."/>
            <person name="Mehta T."/>
            <person name="Montmayeur A."/>
            <person name="Murphy C."/>
            <person name="Neiman D."/>
            <person name="Pearson M."/>
            <person name="Priest M."/>
            <person name="Roberts A."/>
            <person name="Saif S."/>
            <person name="Shea T."/>
            <person name="Shenoy N."/>
            <person name="Sisk P."/>
            <person name="Stolte C."/>
            <person name="Sykes S."/>
            <person name="Yandava C."/>
            <person name="Wortman J."/>
            <person name="Nusbaum C."/>
            <person name="Birren B."/>
        </authorList>
    </citation>
    <scope>NUCLEOTIDE SEQUENCE</scope>
    <source>
        <strain evidence="2">R3-111a-1</strain>
    </source>
</reference>
<dbReference type="RefSeq" id="XP_009226465.1">
    <property type="nucleotide sequence ID" value="XM_009228201.1"/>
</dbReference>
<feature type="compositionally biased region" description="Polar residues" evidence="1">
    <location>
        <begin position="33"/>
        <end position="42"/>
    </location>
</feature>
<dbReference type="AlphaFoldDB" id="J3PA05"/>
<reference evidence="2" key="2">
    <citation type="submission" date="2010-07" db="EMBL/GenBank/DDBJ databases">
        <authorList>
            <consortium name="The Broad Institute Genome Sequencing Platform"/>
            <consortium name="Broad Institute Genome Sequencing Center for Infectious Disease"/>
            <person name="Ma L.-J."/>
            <person name="Dead R."/>
            <person name="Young S."/>
            <person name="Zeng Q."/>
            <person name="Koehrsen M."/>
            <person name="Alvarado L."/>
            <person name="Berlin A."/>
            <person name="Chapman S.B."/>
            <person name="Chen Z."/>
            <person name="Freedman E."/>
            <person name="Gellesch M."/>
            <person name="Goldberg J."/>
            <person name="Griggs A."/>
            <person name="Gujja S."/>
            <person name="Heilman E.R."/>
            <person name="Heiman D."/>
            <person name="Hepburn T."/>
            <person name="Howarth C."/>
            <person name="Jen D."/>
            <person name="Larson L."/>
            <person name="Mehta T."/>
            <person name="Neiman D."/>
            <person name="Pearson M."/>
            <person name="Roberts A."/>
            <person name="Saif S."/>
            <person name="Shea T."/>
            <person name="Shenoy N."/>
            <person name="Sisk P."/>
            <person name="Stolte C."/>
            <person name="Sykes S."/>
            <person name="Walk T."/>
            <person name="White J."/>
            <person name="Yandava C."/>
            <person name="Haas B."/>
            <person name="Nusbaum C."/>
            <person name="Birren B."/>
        </authorList>
    </citation>
    <scope>NUCLEOTIDE SEQUENCE</scope>
    <source>
        <strain evidence="2">R3-111a-1</strain>
    </source>
</reference>
<proteinExistence type="predicted"/>
<gene>
    <name evidence="3" type="primary">20350787</name>
    <name evidence="2" type="ORF">GGTG_10329</name>
</gene>
<dbReference type="Proteomes" id="UP000006039">
    <property type="component" value="Unassembled WGS sequence"/>
</dbReference>
<reference evidence="4" key="1">
    <citation type="submission" date="2010-07" db="EMBL/GenBank/DDBJ databases">
        <title>The genome sequence of Gaeumannomyces graminis var. tritici strain R3-111a-1.</title>
        <authorList>
            <consortium name="The Broad Institute Genome Sequencing Platform"/>
            <person name="Ma L.-J."/>
            <person name="Dead R."/>
            <person name="Young S."/>
            <person name="Zeng Q."/>
            <person name="Koehrsen M."/>
            <person name="Alvarado L."/>
            <person name="Berlin A."/>
            <person name="Chapman S.B."/>
            <person name="Chen Z."/>
            <person name="Freedman E."/>
            <person name="Gellesch M."/>
            <person name="Goldberg J."/>
            <person name="Griggs A."/>
            <person name="Gujja S."/>
            <person name="Heilman E.R."/>
            <person name="Heiman D."/>
            <person name="Hepburn T."/>
            <person name="Howarth C."/>
            <person name="Jen D."/>
            <person name="Larson L."/>
            <person name="Mehta T."/>
            <person name="Neiman D."/>
            <person name="Pearson M."/>
            <person name="Roberts A."/>
            <person name="Saif S."/>
            <person name="Shea T."/>
            <person name="Shenoy N."/>
            <person name="Sisk P."/>
            <person name="Stolte C."/>
            <person name="Sykes S."/>
            <person name="Walk T."/>
            <person name="White J."/>
            <person name="Yandava C."/>
            <person name="Haas B."/>
            <person name="Nusbaum C."/>
            <person name="Birren B."/>
        </authorList>
    </citation>
    <scope>NUCLEOTIDE SEQUENCE [LARGE SCALE GENOMIC DNA]</scope>
    <source>
        <strain evidence="4">R3-111a-1</strain>
    </source>
</reference>
<sequence length="119" mass="12943">MGTHDNIPLLLGLLRDMTHNKSRPALRKGHGISSAQVPSNVHTPPVRGDHHAWKRATWMAYPQVAAGWRGESSGWVRLASVLDVAQCFRIQQRQTLPVAERKIPSLPKGVATPKDGGGG</sequence>
<dbReference type="VEuPathDB" id="FungiDB:GGTG_10329"/>
<dbReference type="EMBL" id="GL385399">
    <property type="protein sequence ID" value="EJT73491.1"/>
    <property type="molecule type" value="Genomic_DNA"/>
</dbReference>
<name>J3PA05_GAET3</name>
<dbReference type="HOGENOM" id="CLU_2061636_0_0_1"/>
<keyword evidence="4" id="KW-1185">Reference proteome</keyword>
<dbReference type="EnsemblFungi" id="EJT73491">
    <property type="protein sequence ID" value="EJT73491"/>
    <property type="gene ID" value="GGTG_10329"/>
</dbReference>
<reference evidence="3" key="5">
    <citation type="submission" date="2018-04" db="UniProtKB">
        <authorList>
            <consortium name="EnsemblFungi"/>
        </authorList>
    </citation>
    <scope>IDENTIFICATION</scope>
    <source>
        <strain evidence="3">R3-111a-1</strain>
    </source>
</reference>
<evidence type="ECO:0000313" key="3">
    <source>
        <dbReference type="EnsemblFungi" id="EJT73491"/>
    </source>
</evidence>
<evidence type="ECO:0000313" key="4">
    <source>
        <dbReference type="Proteomes" id="UP000006039"/>
    </source>
</evidence>